<gene>
    <name evidence="3" type="ORF">ACFOWE_13705</name>
</gene>
<accession>A0ABV8I7P6</accession>
<sequence>MTEPAALVCDFVNSYDVESGADALPSSQALVAWLARRGLAGADDTAGDEELAVAVGLRESLRAALRTNHPPSSVGGSAGEAENGPAGSPPETAGEPGSGPPGSPRGTAGERGNGPAGGGPLGDDPGRTACGEPGGASENPLPRVLDRLPVTVVLTAEGPVLEPVTSGVLGGLARIAAAVVEVRVAGLWPRMKVCTESTCQWAFVDSSKNRSRSWCSMKVCGNRTKTRAYRARRQSGTG</sequence>
<dbReference type="InterPro" id="IPR010852">
    <property type="entry name" value="ABATE"/>
</dbReference>
<evidence type="ECO:0000313" key="3">
    <source>
        <dbReference type="EMBL" id="MFC4059356.1"/>
    </source>
</evidence>
<feature type="region of interest" description="Disordered" evidence="1">
    <location>
        <begin position="67"/>
        <end position="142"/>
    </location>
</feature>
<dbReference type="Gene3D" id="1.10.3300.10">
    <property type="entry name" value="Jann2411-like domain"/>
    <property type="match status" value="1"/>
</dbReference>
<keyword evidence="4" id="KW-1185">Reference proteome</keyword>
<feature type="compositionally biased region" description="Low complexity" evidence="1">
    <location>
        <begin position="84"/>
        <end position="95"/>
    </location>
</feature>
<dbReference type="PANTHER" id="PTHR35525">
    <property type="entry name" value="BLL6575 PROTEIN"/>
    <property type="match status" value="1"/>
</dbReference>
<dbReference type="RefSeq" id="WP_377287673.1">
    <property type="nucleotide sequence ID" value="NZ_JBHSBM010000017.1"/>
</dbReference>
<feature type="domain" description="Zinc finger CGNR" evidence="2">
    <location>
        <begin position="190"/>
        <end position="233"/>
    </location>
</feature>
<dbReference type="InterPro" id="IPR023286">
    <property type="entry name" value="ABATE_dom_sf"/>
</dbReference>
<dbReference type="SUPFAM" id="SSF160904">
    <property type="entry name" value="Jann2411-like"/>
    <property type="match status" value="2"/>
</dbReference>
<comment type="caution">
    <text evidence="3">The sequence shown here is derived from an EMBL/GenBank/DDBJ whole genome shotgun (WGS) entry which is preliminary data.</text>
</comment>
<dbReference type="InterPro" id="IPR021005">
    <property type="entry name" value="Znf_CGNR"/>
</dbReference>
<dbReference type="Pfam" id="PF11706">
    <property type="entry name" value="zf-CGNR"/>
    <property type="match status" value="1"/>
</dbReference>
<dbReference type="EMBL" id="JBHSBM010000017">
    <property type="protein sequence ID" value="MFC4059356.1"/>
    <property type="molecule type" value="Genomic_DNA"/>
</dbReference>
<evidence type="ECO:0000259" key="2">
    <source>
        <dbReference type="Pfam" id="PF11706"/>
    </source>
</evidence>
<dbReference type="Pfam" id="PF07336">
    <property type="entry name" value="ABATE"/>
    <property type="match status" value="1"/>
</dbReference>
<dbReference type="PANTHER" id="PTHR35525:SF3">
    <property type="entry name" value="BLL6575 PROTEIN"/>
    <property type="match status" value="1"/>
</dbReference>
<dbReference type="Proteomes" id="UP001595850">
    <property type="component" value="Unassembled WGS sequence"/>
</dbReference>
<feature type="compositionally biased region" description="Gly residues" evidence="1">
    <location>
        <begin position="109"/>
        <end position="121"/>
    </location>
</feature>
<evidence type="ECO:0000256" key="1">
    <source>
        <dbReference type="SAM" id="MobiDB-lite"/>
    </source>
</evidence>
<protein>
    <submittedName>
        <fullName evidence="3">CGNR zinc finger domain-containing protein</fullName>
    </submittedName>
</protein>
<evidence type="ECO:0000313" key="4">
    <source>
        <dbReference type="Proteomes" id="UP001595850"/>
    </source>
</evidence>
<organism evidence="3 4">
    <name type="scientific">Planomonospora corallina</name>
    <dbReference type="NCBI Taxonomy" id="1806052"/>
    <lineage>
        <taxon>Bacteria</taxon>
        <taxon>Bacillati</taxon>
        <taxon>Actinomycetota</taxon>
        <taxon>Actinomycetes</taxon>
        <taxon>Streptosporangiales</taxon>
        <taxon>Streptosporangiaceae</taxon>
        <taxon>Planomonospora</taxon>
    </lineage>
</organism>
<proteinExistence type="predicted"/>
<reference evidence="4" key="1">
    <citation type="journal article" date="2019" name="Int. J. Syst. Evol. Microbiol.">
        <title>The Global Catalogue of Microorganisms (GCM) 10K type strain sequencing project: providing services to taxonomists for standard genome sequencing and annotation.</title>
        <authorList>
            <consortium name="The Broad Institute Genomics Platform"/>
            <consortium name="The Broad Institute Genome Sequencing Center for Infectious Disease"/>
            <person name="Wu L."/>
            <person name="Ma J."/>
        </authorList>
    </citation>
    <scope>NUCLEOTIDE SEQUENCE [LARGE SCALE GENOMIC DNA]</scope>
    <source>
        <strain evidence="4">TBRC 4489</strain>
    </source>
</reference>
<name>A0ABV8I7P6_9ACTN</name>